<comment type="similarity">
    <text evidence="2">Belongs to the class-I pyridoxal-phosphate-dependent aminotransferase family.</text>
</comment>
<dbReference type="PANTHER" id="PTHR11879:SF46">
    <property type="entry name" value="ASPARTATE AMINOTRANSFERASE, CYTOPLASMIC"/>
    <property type="match status" value="1"/>
</dbReference>
<dbReference type="AlphaFoldDB" id="A0A830HX34"/>
<dbReference type="InterPro" id="IPR004839">
    <property type="entry name" value="Aminotransferase_I/II_large"/>
</dbReference>
<keyword evidence="6" id="KW-0663">Pyridoxal phosphate</keyword>
<organism evidence="11 12">
    <name type="scientific">Pycnococcus provasolii</name>
    <dbReference type="NCBI Taxonomy" id="41880"/>
    <lineage>
        <taxon>Eukaryota</taxon>
        <taxon>Viridiplantae</taxon>
        <taxon>Chlorophyta</taxon>
        <taxon>Pseudoscourfieldiophyceae</taxon>
        <taxon>Pseudoscourfieldiales</taxon>
        <taxon>Pycnococcaceae</taxon>
        <taxon>Pycnococcus</taxon>
    </lineage>
</organism>
<dbReference type="SUPFAM" id="SSF53383">
    <property type="entry name" value="PLP-dependent transferases"/>
    <property type="match status" value="1"/>
</dbReference>
<dbReference type="Proteomes" id="UP000660262">
    <property type="component" value="Unassembled WGS sequence"/>
</dbReference>
<evidence type="ECO:0000256" key="2">
    <source>
        <dbReference type="ARBA" id="ARBA00007441"/>
    </source>
</evidence>
<dbReference type="PANTHER" id="PTHR11879">
    <property type="entry name" value="ASPARTATE AMINOTRANSFERASE"/>
    <property type="match status" value="1"/>
</dbReference>
<evidence type="ECO:0000313" key="11">
    <source>
        <dbReference type="EMBL" id="GHP11205.1"/>
    </source>
</evidence>
<evidence type="ECO:0000256" key="4">
    <source>
        <dbReference type="ARBA" id="ARBA00022576"/>
    </source>
</evidence>
<dbReference type="InterPro" id="IPR004838">
    <property type="entry name" value="NHTrfase_class1_PyrdxlP-BS"/>
</dbReference>
<dbReference type="CDD" id="cd00609">
    <property type="entry name" value="AAT_like"/>
    <property type="match status" value="1"/>
</dbReference>
<dbReference type="EMBL" id="BNJQ01000033">
    <property type="protein sequence ID" value="GHP11205.1"/>
    <property type="molecule type" value="Genomic_DNA"/>
</dbReference>
<dbReference type="GO" id="GO:0006520">
    <property type="term" value="P:amino acid metabolic process"/>
    <property type="evidence" value="ECO:0007669"/>
    <property type="project" value="InterPro"/>
</dbReference>
<dbReference type="Pfam" id="PF00155">
    <property type="entry name" value="Aminotran_1_2"/>
    <property type="match status" value="1"/>
</dbReference>
<dbReference type="InterPro" id="IPR015424">
    <property type="entry name" value="PyrdxlP-dep_Trfase"/>
</dbReference>
<evidence type="ECO:0000256" key="1">
    <source>
        <dbReference type="ARBA" id="ARBA00001933"/>
    </source>
</evidence>
<proteinExistence type="inferred from homology"/>
<dbReference type="EC" id="2.6.1.1" evidence="8"/>
<dbReference type="Gene3D" id="3.90.1150.10">
    <property type="entry name" value="Aspartate Aminotransferase, domain 1"/>
    <property type="match status" value="1"/>
</dbReference>
<evidence type="ECO:0000313" key="12">
    <source>
        <dbReference type="Proteomes" id="UP000660262"/>
    </source>
</evidence>
<keyword evidence="12" id="KW-1185">Reference proteome</keyword>
<protein>
    <recommendedName>
        <fullName evidence="8">Aspartate aminotransferase</fullName>
        <ecNumber evidence="8">2.6.1.1</ecNumber>
    </recommendedName>
</protein>
<comment type="miscellaneous">
    <text evidence="8">In eukaryotes there are cytoplasmic, mitochondrial and chloroplastic isozymes.</text>
</comment>
<evidence type="ECO:0000256" key="3">
    <source>
        <dbReference type="ARBA" id="ARBA00011738"/>
    </source>
</evidence>
<keyword evidence="4 8" id="KW-0032">Aminotransferase</keyword>
<evidence type="ECO:0000256" key="7">
    <source>
        <dbReference type="ARBA" id="ARBA00049185"/>
    </source>
</evidence>
<dbReference type="FunFam" id="3.40.640.10:FF:000015">
    <property type="entry name" value="Aspartate aminotransferase"/>
    <property type="match status" value="1"/>
</dbReference>
<dbReference type="InterPro" id="IPR015421">
    <property type="entry name" value="PyrdxlP-dep_Trfase_major"/>
</dbReference>
<dbReference type="NCBIfam" id="NF006719">
    <property type="entry name" value="PRK09257.1"/>
    <property type="match status" value="1"/>
</dbReference>
<dbReference type="InterPro" id="IPR000796">
    <property type="entry name" value="Asp_trans"/>
</dbReference>
<sequence length="505" mass="54708">MSRVPNHNSNITRRSGAKYSSAVHGGGGGSHGRVAVSLSPASASFSGPGFPVTLGPAKMMTGPALSSSGVVSSVPSWSTSTRRTPGSSSCVRAAASFFQEVEQAPPDPILGVTEAFKKDSSPDKLNLGVGAYRTENLEPLVLDVVKKAEERIMSQNNNKEYLAVEGFAPFREVTARLLLGDDSKALKEKRVVTLQSLSGTGSLRIGAAFLAKFRAGTTVYISNPTWGNHFNIFGDAGLETAKYRYFDAKTIGLDFDGMVEDLSAAPAGSVVILHGCAHNPTGVDPTKEQWKKIAQLCKDKGLFPFFDVAYQGFASGSLEEDAWAPRHFADEMGLEIIVSQSYSKNLGLYGERVGALNAVVSSADEVPKVLSQWKRIARATYSNPPTHGARIVTEVVGDDALFSEWKKEMEEMSGRIINVRAALQKALESRMPEKDWTFITRQIGMFSYTGMTKEQVEHMWEKWHVYCTKDGRLSLAGLSLSRADYLADAMVDAINTVPASPQSKM</sequence>
<comment type="catalytic activity">
    <reaction evidence="7 8">
        <text>L-aspartate + 2-oxoglutarate = oxaloacetate + L-glutamate</text>
        <dbReference type="Rhea" id="RHEA:21824"/>
        <dbReference type="ChEBI" id="CHEBI:16452"/>
        <dbReference type="ChEBI" id="CHEBI:16810"/>
        <dbReference type="ChEBI" id="CHEBI:29985"/>
        <dbReference type="ChEBI" id="CHEBI:29991"/>
        <dbReference type="EC" id="2.6.1.1"/>
    </reaction>
</comment>
<feature type="domain" description="Aminotransferase class I/classII large" evidence="10">
    <location>
        <begin position="123"/>
        <end position="489"/>
    </location>
</feature>
<feature type="compositionally biased region" description="Polar residues" evidence="9">
    <location>
        <begin position="1"/>
        <end position="13"/>
    </location>
</feature>
<accession>A0A830HX34</accession>
<dbReference type="Gene3D" id="3.40.640.10">
    <property type="entry name" value="Type I PLP-dependent aspartate aminotransferase-like (Major domain)"/>
    <property type="match status" value="1"/>
</dbReference>
<keyword evidence="5 8" id="KW-0808">Transferase</keyword>
<dbReference type="InterPro" id="IPR015422">
    <property type="entry name" value="PyrdxlP-dep_Trfase_small"/>
</dbReference>
<feature type="region of interest" description="Disordered" evidence="9">
    <location>
        <begin position="1"/>
        <end position="34"/>
    </location>
</feature>
<dbReference type="FunFam" id="3.90.1150.10:FF:000001">
    <property type="entry name" value="Aspartate aminotransferase"/>
    <property type="match status" value="1"/>
</dbReference>
<dbReference type="GO" id="GO:0030170">
    <property type="term" value="F:pyridoxal phosphate binding"/>
    <property type="evidence" value="ECO:0007669"/>
    <property type="project" value="InterPro"/>
</dbReference>
<name>A0A830HX34_9CHLO</name>
<reference evidence="11" key="1">
    <citation type="submission" date="2020-10" db="EMBL/GenBank/DDBJ databases">
        <title>Unveiling of a novel bifunctional photoreceptor, Dualchrome1, isolated from a cosmopolitan green alga.</title>
        <authorList>
            <person name="Suzuki S."/>
            <person name="Kawachi M."/>
        </authorList>
    </citation>
    <scope>NUCLEOTIDE SEQUENCE</scope>
    <source>
        <strain evidence="11">NIES 2893</strain>
    </source>
</reference>
<evidence type="ECO:0000256" key="6">
    <source>
        <dbReference type="ARBA" id="ARBA00022898"/>
    </source>
</evidence>
<comment type="caution">
    <text evidence="11">The sequence shown here is derived from an EMBL/GenBank/DDBJ whole genome shotgun (WGS) entry which is preliminary data.</text>
</comment>
<dbReference type="OrthoDB" id="6752799at2759"/>
<dbReference type="PROSITE" id="PS00105">
    <property type="entry name" value="AA_TRANSFER_CLASS_1"/>
    <property type="match status" value="1"/>
</dbReference>
<evidence type="ECO:0000256" key="8">
    <source>
        <dbReference type="RuleBase" id="RU000480"/>
    </source>
</evidence>
<evidence type="ECO:0000256" key="9">
    <source>
        <dbReference type="SAM" id="MobiDB-lite"/>
    </source>
</evidence>
<dbReference type="PRINTS" id="PR00799">
    <property type="entry name" value="TRANSAMINASE"/>
</dbReference>
<comment type="subunit">
    <text evidence="3 8">Homodimer.</text>
</comment>
<dbReference type="GO" id="GO:0004069">
    <property type="term" value="F:L-aspartate:2-oxoglutarate aminotransferase activity"/>
    <property type="evidence" value="ECO:0007669"/>
    <property type="project" value="UniProtKB-EC"/>
</dbReference>
<comment type="cofactor">
    <cofactor evidence="1">
        <name>pyridoxal 5'-phosphate</name>
        <dbReference type="ChEBI" id="CHEBI:597326"/>
    </cofactor>
</comment>
<evidence type="ECO:0000256" key="5">
    <source>
        <dbReference type="ARBA" id="ARBA00022679"/>
    </source>
</evidence>
<evidence type="ECO:0000259" key="10">
    <source>
        <dbReference type="Pfam" id="PF00155"/>
    </source>
</evidence>
<gene>
    <name evidence="11" type="ORF">PPROV_000993500</name>
</gene>